<dbReference type="EMBL" id="JAGHKO010000014">
    <property type="protein sequence ID" value="MBO9204619.1"/>
    <property type="molecule type" value="Genomic_DNA"/>
</dbReference>
<keyword evidence="6" id="KW-1185">Reference proteome</keyword>
<protein>
    <submittedName>
        <fullName evidence="5">Thioredoxin family protein</fullName>
    </submittedName>
</protein>
<evidence type="ECO:0000256" key="3">
    <source>
        <dbReference type="SAM" id="SignalP"/>
    </source>
</evidence>
<dbReference type="InterPro" id="IPR036249">
    <property type="entry name" value="Thioredoxin-like_sf"/>
</dbReference>
<dbReference type="Proteomes" id="UP000677244">
    <property type="component" value="Unassembled WGS sequence"/>
</dbReference>
<dbReference type="Gene3D" id="3.40.30.10">
    <property type="entry name" value="Glutaredoxin"/>
    <property type="match status" value="1"/>
</dbReference>
<name>A0ABS3Z379_9BACT</name>
<dbReference type="InterPro" id="IPR017937">
    <property type="entry name" value="Thioredoxin_CS"/>
</dbReference>
<proteinExistence type="predicted"/>
<evidence type="ECO:0000256" key="1">
    <source>
        <dbReference type="ARBA" id="ARBA00022729"/>
    </source>
</evidence>
<feature type="signal peptide" evidence="3">
    <location>
        <begin position="1"/>
        <end position="21"/>
    </location>
</feature>
<dbReference type="InterPro" id="IPR012336">
    <property type="entry name" value="Thioredoxin-like_fold"/>
</dbReference>
<evidence type="ECO:0000313" key="5">
    <source>
        <dbReference type="EMBL" id="MBO9204619.1"/>
    </source>
</evidence>
<reference evidence="5 6" key="1">
    <citation type="submission" date="2021-03" db="EMBL/GenBank/DDBJ databases">
        <title>Assistant Professor.</title>
        <authorList>
            <person name="Huq M.A."/>
        </authorList>
    </citation>
    <scope>NUCLEOTIDE SEQUENCE [LARGE SCALE GENOMIC DNA]</scope>
    <source>
        <strain evidence="5 6">MAH-29</strain>
    </source>
</reference>
<keyword evidence="2" id="KW-0676">Redox-active center</keyword>
<dbReference type="InterPro" id="IPR051099">
    <property type="entry name" value="AGR/TXD"/>
</dbReference>
<dbReference type="SUPFAM" id="SSF52833">
    <property type="entry name" value="Thioredoxin-like"/>
    <property type="match status" value="1"/>
</dbReference>
<dbReference type="Pfam" id="PF13098">
    <property type="entry name" value="Thioredoxin_2"/>
    <property type="match status" value="1"/>
</dbReference>
<keyword evidence="1 3" id="KW-0732">Signal</keyword>
<dbReference type="PANTHER" id="PTHR15337:SF11">
    <property type="entry name" value="THIOREDOXIN DOMAIN-CONTAINING PROTEIN"/>
    <property type="match status" value="1"/>
</dbReference>
<organism evidence="5 6">
    <name type="scientific">Niastella soli</name>
    <dbReference type="NCBI Taxonomy" id="2821487"/>
    <lineage>
        <taxon>Bacteria</taxon>
        <taxon>Pseudomonadati</taxon>
        <taxon>Bacteroidota</taxon>
        <taxon>Chitinophagia</taxon>
        <taxon>Chitinophagales</taxon>
        <taxon>Chitinophagaceae</taxon>
        <taxon>Niastella</taxon>
    </lineage>
</organism>
<comment type="caution">
    <text evidence="5">The sequence shown here is derived from an EMBL/GenBank/DDBJ whole genome shotgun (WGS) entry which is preliminary data.</text>
</comment>
<evidence type="ECO:0000313" key="6">
    <source>
        <dbReference type="Proteomes" id="UP000677244"/>
    </source>
</evidence>
<evidence type="ECO:0000259" key="4">
    <source>
        <dbReference type="PROSITE" id="PS51352"/>
    </source>
</evidence>
<dbReference type="PANTHER" id="PTHR15337">
    <property type="entry name" value="ANTERIOR GRADIENT PROTEIN-RELATED"/>
    <property type="match status" value="1"/>
</dbReference>
<dbReference type="RefSeq" id="WP_209143372.1">
    <property type="nucleotide sequence ID" value="NZ_JAGHKO010000014.1"/>
</dbReference>
<dbReference type="SUPFAM" id="SSF48452">
    <property type="entry name" value="TPR-like"/>
    <property type="match status" value="1"/>
</dbReference>
<dbReference type="InterPro" id="IPR013766">
    <property type="entry name" value="Thioredoxin_domain"/>
</dbReference>
<feature type="chain" id="PRO_5045127815" evidence="3">
    <location>
        <begin position="22"/>
        <end position="508"/>
    </location>
</feature>
<gene>
    <name evidence="5" type="ORF">J7I42_30305</name>
</gene>
<dbReference type="PROSITE" id="PS00194">
    <property type="entry name" value="THIOREDOXIN_1"/>
    <property type="match status" value="1"/>
</dbReference>
<feature type="domain" description="Thioredoxin" evidence="4">
    <location>
        <begin position="9"/>
        <end position="147"/>
    </location>
</feature>
<dbReference type="InterPro" id="IPR011990">
    <property type="entry name" value="TPR-like_helical_dom_sf"/>
</dbReference>
<accession>A0ABS3Z379</accession>
<sequence>MKQRMLSFWVMLIPVFSFSQGIQWANGLSWEQVRQKAKEENKYIFLDVYATWCGPCKLMDQDVYPLAEVGKVFNDKFISIRVQADRSTKDAEAIKSRYEDAEKINSDYKVGAFPTFLFFAPSGELVHRASGGFNVNKFISLANDALGQKGYIKQIELFKAGQYENLDLRQLAIAARYAGDASLAKAIATTYVQNLDAKELIKQDNLYFVFEFAEQEQDRKWAKEVCTPKIKSLSMEDLASTQAIRFLIYAAKDDSLAAKATDIWISKMTDSQLFNKDTLEYVRMFLHQSSDKSFQVLYKNARRVDKIMGKKDWTVDALSNVISNQEFGVPTFNPAWKAIKEGKNNKSLTDPDWNNLNYTIAKKYGSVYAEWLQFSPKISWYNLIGNKKEYITNLVAEMNRTGGWGFNGMVLNNSCMEVFLYGKNKKELQNAAAWMEMFFKRNPKEIKTNAVGLDTYAILLYKAGQVKESLQWEEKATQIDPNNSEIANNFAKMKNGLPIWPVGFDVVN</sequence>
<evidence type="ECO:0000256" key="2">
    <source>
        <dbReference type="ARBA" id="ARBA00023284"/>
    </source>
</evidence>
<dbReference type="Gene3D" id="1.25.40.10">
    <property type="entry name" value="Tetratricopeptide repeat domain"/>
    <property type="match status" value="1"/>
</dbReference>
<dbReference type="PROSITE" id="PS51352">
    <property type="entry name" value="THIOREDOXIN_2"/>
    <property type="match status" value="1"/>
</dbReference>